<evidence type="ECO:0000313" key="2">
    <source>
        <dbReference type="EMBL" id="RJT80850.1"/>
    </source>
</evidence>
<keyword evidence="2" id="KW-0808">Transferase</keyword>
<evidence type="ECO:0000259" key="1">
    <source>
        <dbReference type="Pfam" id="PF01636"/>
    </source>
</evidence>
<evidence type="ECO:0000313" key="3">
    <source>
        <dbReference type="Proteomes" id="UP000272560"/>
    </source>
</evidence>
<dbReference type="Gene3D" id="3.30.200.20">
    <property type="entry name" value="Phosphorylase Kinase, domain 1"/>
    <property type="match status" value="1"/>
</dbReference>
<dbReference type="RefSeq" id="WP_120148196.1">
    <property type="nucleotide sequence ID" value="NZ_QZVT01000003.1"/>
</dbReference>
<dbReference type="AlphaFoldDB" id="A0A3A5MFJ6"/>
<reference evidence="2 3" key="1">
    <citation type="submission" date="2018-09" db="EMBL/GenBank/DDBJ databases">
        <title>Novel species of Arthrobacter.</title>
        <authorList>
            <person name="Liu Q."/>
            <person name="Xin Y.-H."/>
        </authorList>
    </citation>
    <scope>NUCLEOTIDE SEQUENCE [LARGE SCALE GENOMIC DNA]</scope>
    <source>
        <strain evidence="2 3">Hz2</strain>
    </source>
</reference>
<dbReference type="InterPro" id="IPR051678">
    <property type="entry name" value="AGP_Transferase"/>
</dbReference>
<sequence length="305" mass="32052">MAVLPRAEIDVAPSLVTSLLTDQHPDLADLPVRFVGHGWDNFLFRLGADLVVRLPRREVANALMVAEQQWLPGLTRHLSLPTSAPLRAGSPGSGYPWHWSVCRWIPGAGGITVPRARRAPAAVPLAHFLAEFQRPAPPGAPRSPVGRGGPLAARDDVVRARLASLPGVPTGSLMDIWDRALAVPAWAGTPLWLHGDLHPANTVLTAGGVLAGVVDFGDLCSGDPATDLAAAWLHFDAAGRSAFRAALEARRPTDPATWDRARGWAVSMGSALAASSDDAPAFLSLGLEVLAAVLEEESGAPAVAR</sequence>
<accession>A0A3A5MFJ6</accession>
<dbReference type="OrthoDB" id="9797603at2"/>
<dbReference type="InterPro" id="IPR011009">
    <property type="entry name" value="Kinase-like_dom_sf"/>
</dbReference>
<dbReference type="CDD" id="cd05155">
    <property type="entry name" value="APH_ChoK_like_1"/>
    <property type="match status" value="1"/>
</dbReference>
<dbReference type="PANTHER" id="PTHR21310">
    <property type="entry name" value="AMINOGLYCOSIDE PHOSPHOTRANSFERASE-RELATED-RELATED"/>
    <property type="match status" value="1"/>
</dbReference>
<dbReference type="Proteomes" id="UP000272560">
    <property type="component" value="Unassembled WGS sequence"/>
</dbReference>
<dbReference type="SUPFAM" id="SSF56112">
    <property type="entry name" value="Protein kinase-like (PK-like)"/>
    <property type="match status" value="1"/>
</dbReference>
<protein>
    <submittedName>
        <fullName evidence="2">Aminoglycoside phosphotransferase family protein</fullName>
    </submittedName>
</protein>
<dbReference type="InterPro" id="IPR002575">
    <property type="entry name" value="Aminoglycoside_PTrfase"/>
</dbReference>
<dbReference type="Gene3D" id="3.90.1200.10">
    <property type="match status" value="1"/>
</dbReference>
<dbReference type="Pfam" id="PF01636">
    <property type="entry name" value="APH"/>
    <property type="match status" value="1"/>
</dbReference>
<dbReference type="GO" id="GO:0016740">
    <property type="term" value="F:transferase activity"/>
    <property type="evidence" value="ECO:0007669"/>
    <property type="project" value="UniProtKB-KW"/>
</dbReference>
<organism evidence="2 3">
    <name type="scientific">Arthrobacter cheniae</name>
    <dbReference type="NCBI Taxonomy" id="1258888"/>
    <lineage>
        <taxon>Bacteria</taxon>
        <taxon>Bacillati</taxon>
        <taxon>Actinomycetota</taxon>
        <taxon>Actinomycetes</taxon>
        <taxon>Micrococcales</taxon>
        <taxon>Micrococcaceae</taxon>
        <taxon>Arthrobacter</taxon>
    </lineage>
</organism>
<name>A0A3A5MFJ6_9MICC</name>
<feature type="domain" description="Aminoglycoside phosphotransferase" evidence="1">
    <location>
        <begin position="32"/>
        <end position="264"/>
    </location>
</feature>
<proteinExistence type="predicted"/>
<gene>
    <name evidence="2" type="ORF">D6T63_06485</name>
</gene>
<comment type="caution">
    <text evidence="2">The sequence shown here is derived from an EMBL/GenBank/DDBJ whole genome shotgun (WGS) entry which is preliminary data.</text>
</comment>
<dbReference type="PANTHER" id="PTHR21310:SF42">
    <property type="entry name" value="BIFUNCTIONAL AAC_APH"/>
    <property type="match status" value="1"/>
</dbReference>
<dbReference type="EMBL" id="QZVT01000003">
    <property type="protein sequence ID" value="RJT80850.1"/>
    <property type="molecule type" value="Genomic_DNA"/>
</dbReference>
<keyword evidence="3" id="KW-1185">Reference proteome</keyword>